<proteinExistence type="predicted"/>
<comment type="caution">
    <text evidence="2">The sequence shown here is derived from an EMBL/GenBank/DDBJ whole genome shotgun (WGS) entry which is preliminary data.</text>
</comment>
<name>A0A9N8HL03_9STRA</name>
<dbReference type="EMBL" id="CAICTM010000771">
    <property type="protein sequence ID" value="CAB9516280.1"/>
    <property type="molecule type" value="Genomic_DNA"/>
</dbReference>
<evidence type="ECO:0000256" key="1">
    <source>
        <dbReference type="SAM" id="MobiDB-lite"/>
    </source>
</evidence>
<reference evidence="2" key="1">
    <citation type="submission" date="2020-06" db="EMBL/GenBank/DDBJ databases">
        <authorList>
            <consortium name="Plant Systems Biology data submission"/>
        </authorList>
    </citation>
    <scope>NUCLEOTIDE SEQUENCE</scope>
    <source>
        <strain evidence="2">D6</strain>
    </source>
</reference>
<sequence>MFNTSVEVEANHSVEATLRNFSNSLSALIMGPNHDEDDGVVSWSDSPKPQQDTQHSPVFEAVRQGLSYNDQDLERIAKDPEAFRRLQRALRKKGCITNGYLKQNLQHYVYHLKYEHAIQEARKIETTSSSSRRKPTQSVEVNAAA</sequence>
<feature type="compositionally biased region" description="Polar residues" evidence="1">
    <location>
        <begin position="126"/>
        <end position="145"/>
    </location>
</feature>
<accession>A0A9N8HL03</accession>
<evidence type="ECO:0000313" key="2">
    <source>
        <dbReference type="EMBL" id="CAB9516280.1"/>
    </source>
</evidence>
<evidence type="ECO:0000313" key="3">
    <source>
        <dbReference type="Proteomes" id="UP001153069"/>
    </source>
</evidence>
<feature type="region of interest" description="Disordered" evidence="1">
    <location>
        <begin position="36"/>
        <end position="55"/>
    </location>
</feature>
<organism evidence="2 3">
    <name type="scientific">Seminavis robusta</name>
    <dbReference type="NCBI Taxonomy" id="568900"/>
    <lineage>
        <taxon>Eukaryota</taxon>
        <taxon>Sar</taxon>
        <taxon>Stramenopiles</taxon>
        <taxon>Ochrophyta</taxon>
        <taxon>Bacillariophyta</taxon>
        <taxon>Bacillariophyceae</taxon>
        <taxon>Bacillariophycidae</taxon>
        <taxon>Naviculales</taxon>
        <taxon>Naviculaceae</taxon>
        <taxon>Seminavis</taxon>
    </lineage>
</organism>
<dbReference type="Proteomes" id="UP001153069">
    <property type="component" value="Unassembled WGS sequence"/>
</dbReference>
<dbReference type="AlphaFoldDB" id="A0A9N8HL03"/>
<feature type="region of interest" description="Disordered" evidence="1">
    <location>
        <begin position="124"/>
        <end position="145"/>
    </location>
</feature>
<keyword evidence="3" id="KW-1185">Reference proteome</keyword>
<protein>
    <submittedName>
        <fullName evidence="2">Uncharacterized protein</fullName>
    </submittedName>
</protein>
<gene>
    <name evidence="2" type="ORF">SEMRO_772_G200270.1</name>
</gene>
<feature type="compositionally biased region" description="Polar residues" evidence="1">
    <location>
        <begin position="43"/>
        <end position="55"/>
    </location>
</feature>